<accession>S8D705</accession>
<evidence type="ECO:0000313" key="1">
    <source>
        <dbReference type="EMBL" id="EPS73236.1"/>
    </source>
</evidence>
<evidence type="ECO:0000313" key="2">
    <source>
        <dbReference type="Proteomes" id="UP000015453"/>
    </source>
</evidence>
<dbReference type="Proteomes" id="UP000015453">
    <property type="component" value="Unassembled WGS sequence"/>
</dbReference>
<keyword evidence="2" id="KW-1185">Reference proteome</keyword>
<organism evidence="1 2">
    <name type="scientific">Genlisea aurea</name>
    <dbReference type="NCBI Taxonomy" id="192259"/>
    <lineage>
        <taxon>Eukaryota</taxon>
        <taxon>Viridiplantae</taxon>
        <taxon>Streptophyta</taxon>
        <taxon>Embryophyta</taxon>
        <taxon>Tracheophyta</taxon>
        <taxon>Spermatophyta</taxon>
        <taxon>Magnoliopsida</taxon>
        <taxon>eudicotyledons</taxon>
        <taxon>Gunneridae</taxon>
        <taxon>Pentapetalae</taxon>
        <taxon>asterids</taxon>
        <taxon>lamiids</taxon>
        <taxon>Lamiales</taxon>
        <taxon>Lentibulariaceae</taxon>
        <taxon>Genlisea</taxon>
    </lineage>
</organism>
<proteinExistence type="predicted"/>
<name>S8D705_9LAMI</name>
<feature type="non-terminal residue" evidence="1">
    <location>
        <position position="1"/>
    </location>
</feature>
<dbReference type="AlphaFoldDB" id="S8D705"/>
<reference evidence="1 2" key="1">
    <citation type="journal article" date="2013" name="BMC Genomics">
        <title>The miniature genome of a carnivorous plant Genlisea aurea contains a low number of genes and short non-coding sequences.</title>
        <authorList>
            <person name="Leushkin E.V."/>
            <person name="Sutormin R.A."/>
            <person name="Nabieva E.R."/>
            <person name="Penin A.A."/>
            <person name="Kondrashov A.S."/>
            <person name="Logacheva M.D."/>
        </authorList>
    </citation>
    <scope>NUCLEOTIDE SEQUENCE [LARGE SCALE GENOMIC DNA]</scope>
</reference>
<sequence length="120" mass="13372">KTFDDFTKDEILHFILNRALGLPAHSKLRILCLIKGVGSKLISIPVMRAMLQDLLELCNQHSTKLLQSDIEILCLLLECCCSPSSSHELHGFEDFIIKALQISKAADSAGLEPCLRVLRN</sequence>
<gene>
    <name evidence="1" type="ORF">M569_01527</name>
</gene>
<dbReference type="EMBL" id="AUSU01000511">
    <property type="protein sequence ID" value="EPS73236.1"/>
    <property type="molecule type" value="Genomic_DNA"/>
</dbReference>
<feature type="non-terminal residue" evidence="1">
    <location>
        <position position="120"/>
    </location>
</feature>
<protein>
    <submittedName>
        <fullName evidence="1">Uncharacterized protein</fullName>
    </submittedName>
</protein>
<comment type="caution">
    <text evidence="1">The sequence shown here is derived from an EMBL/GenBank/DDBJ whole genome shotgun (WGS) entry which is preliminary data.</text>
</comment>